<keyword evidence="3" id="KW-1185">Reference proteome</keyword>
<proteinExistence type="predicted"/>
<name>A0ABQ8ULP5_9EUKA</name>
<dbReference type="Proteomes" id="UP001141327">
    <property type="component" value="Unassembled WGS sequence"/>
</dbReference>
<comment type="caution">
    <text evidence="2">The sequence shown here is derived from an EMBL/GenBank/DDBJ whole genome shotgun (WGS) entry which is preliminary data.</text>
</comment>
<organism evidence="2 3">
    <name type="scientific">Paratrimastix pyriformis</name>
    <dbReference type="NCBI Taxonomy" id="342808"/>
    <lineage>
        <taxon>Eukaryota</taxon>
        <taxon>Metamonada</taxon>
        <taxon>Preaxostyla</taxon>
        <taxon>Paratrimastigidae</taxon>
        <taxon>Paratrimastix</taxon>
    </lineage>
</organism>
<accession>A0ABQ8ULP5</accession>
<protein>
    <submittedName>
        <fullName evidence="2">Uncharacterized protein</fullName>
    </submittedName>
</protein>
<evidence type="ECO:0000256" key="1">
    <source>
        <dbReference type="SAM" id="MobiDB-lite"/>
    </source>
</evidence>
<evidence type="ECO:0000313" key="3">
    <source>
        <dbReference type="Proteomes" id="UP001141327"/>
    </source>
</evidence>
<feature type="region of interest" description="Disordered" evidence="1">
    <location>
        <begin position="79"/>
        <end position="105"/>
    </location>
</feature>
<dbReference type="EMBL" id="JAPMOS010000017">
    <property type="protein sequence ID" value="KAJ4459758.1"/>
    <property type="molecule type" value="Genomic_DNA"/>
</dbReference>
<gene>
    <name evidence="2" type="ORF">PAPYR_4151</name>
</gene>
<evidence type="ECO:0000313" key="2">
    <source>
        <dbReference type="EMBL" id="KAJ4459758.1"/>
    </source>
</evidence>
<feature type="compositionally biased region" description="Polar residues" evidence="1">
    <location>
        <begin position="96"/>
        <end position="105"/>
    </location>
</feature>
<reference evidence="2" key="1">
    <citation type="journal article" date="2022" name="bioRxiv">
        <title>Genomics of Preaxostyla Flagellates Illuminates Evolutionary Transitions and the Path Towards Mitochondrial Loss.</title>
        <authorList>
            <person name="Novak L.V.F."/>
            <person name="Treitli S.C."/>
            <person name="Pyrih J."/>
            <person name="Halakuc P."/>
            <person name="Pipaliya S.V."/>
            <person name="Vacek V."/>
            <person name="Brzon O."/>
            <person name="Soukal P."/>
            <person name="Eme L."/>
            <person name="Dacks J.B."/>
            <person name="Karnkowska A."/>
            <person name="Elias M."/>
            <person name="Hampl V."/>
        </authorList>
    </citation>
    <scope>NUCLEOTIDE SEQUENCE</scope>
    <source>
        <strain evidence="2">RCP-MX</strain>
    </source>
</reference>
<sequence length="105" mass="11852">MLSSLRSEATSQSDRANKLSSVVQELQLQCSLVQAQVRNEIQRRLFAENLHHEQHLLIEHLKQSADILRGEVARLSSRLPDHVVSSSPQPPDVRTNIGNSRHSLQ</sequence>